<proteinExistence type="predicted"/>
<feature type="transmembrane region" description="Helical" evidence="1">
    <location>
        <begin position="40"/>
        <end position="59"/>
    </location>
</feature>
<protein>
    <submittedName>
        <fullName evidence="2">Uncharacterized protein</fullName>
    </submittedName>
</protein>
<gene>
    <name evidence="2" type="ORF">LARSCL_LOCUS18374</name>
</gene>
<keyword evidence="1" id="KW-0472">Membrane</keyword>
<organism evidence="2 3">
    <name type="scientific">Larinioides sclopetarius</name>
    <dbReference type="NCBI Taxonomy" id="280406"/>
    <lineage>
        <taxon>Eukaryota</taxon>
        <taxon>Metazoa</taxon>
        <taxon>Ecdysozoa</taxon>
        <taxon>Arthropoda</taxon>
        <taxon>Chelicerata</taxon>
        <taxon>Arachnida</taxon>
        <taxon>Araneae</taxon>
        <taxon>Araneomorphae</taxon>
        <taxon>Entelegynae</taxon>
        <taxon>Araneoidea</taxon>
        <taxon>Araneidae</taxon>
        <taxon>Larinioides</taxon>
    </lineage>
</organism>
<dbReference type="Proteomes" id="UP001497382">
    <property type="component" value="Unassembled WGS sequence"/>
</dbReference>
<name>A0AAV2BBY3_9ARAC</name>
<accession>A0AAV2BBY3</accession>
<dbReference type="AlphaFoldDB" id="A0AAV2BBY3"/>
<evidence type="ECO:0000256" key="1">
    <source>
        <dbReference type="SAM" id="Phobius"/>
    </source>
</evidence>
<sequence length="64" mass="7097">MLKCKNFMILSIVVCIWGLQTTFRQSCLLFYSSQTLKMFSNALLLLVAVIATLHALASCPGKKS</sequence>
<evidence type="ECO:0000313" key="3">
    <source>
        <dbReference type="Proteomes" id="UP001497382"/>
    </source>
</evidence>
<keyword evidence="1" id="KW-1133">Transmembrane helix</keyword>
<comment type="caution">
    <text evidence="2">The sequence shown here is derived from an EMBL/GenBank/DDBJ whole genome shotgun (WGS) entry which is preliminary data.</text>
</comment>
<keyword evidence="1" id="KW-0812">Transmembrane</keyword>
<reference evidence="2 3" key="1">
    <citation type="submission" date="2024-04" db="EMBL/GenBank/DDBJ databases">
        <authorList>
            <person name="Rising A."/>
            <person name="Reimegard J."/>
            <person name="Sonavane S."/>
            <person name="Akerstrom W."/>
            <person name="Nylinder S."/>
            <person name="Hedman E."/>
            <person name="Kallberg Y."/>
        </authorList>
    </citation>
    <scope>NUCLEOTIDE SEQUENCE [LARGE SCALE GENOMIC DNA]</scope>
</reference>
<dbReference type="EMBL" id="CAXIEN010000334">
    <property type="protein sequence ID" value="CAL1293755.1"/>
    <property type="molecule type" value="Genomic_DNA"/>
</dbReference>
<evidence type="ECO:0000313" key="2">
    <source>
        <dbReference type="EMBL" id="CAL1293755.1"/>
    </source>
</evidence>
<keyword evidence="3" id="KW-1185">Reference proteome</keyword>